<name>A0ABU4C2I4_RHOGO</name>
<dbReference type="InterPro" id="IPR029032">
    <property type="entry name" value="AhpD-like"/>
</dbReference>
<sequence length="197" mass="22262">MSEPRIVPRPLEDWDEEVRDALSVLSTGKSNSTVGAQPPVVTPPQPRSVPNIIAIYAWHPELSRSWLTFSNHLRDSTLNERDRELLTLGTSWLRRGEYEWAQHTGMGRAAGLSDDEIEAVKIGSSATIWSPMDAVLLRAVEEICQDRYVSDATWAELATYFDRKQMMDVVFLIGAYDMHCMVFNTFGLQLEPGMQGF</sequence>
<evidence type="ECO:0000313" key="2">
    <source>
        <dbReference type="EMBL" id="MDV6270491.1"/>
    </source>
</evidence>
<dbReference type="Gene3D" id="1.20.1290.10">
    <property type="entry name" value="AhpD-like"/>
    <property type="match status" value="1"/>
</dbReference>
<dbReference type="Pfam" id="PF02627">
    <property type="entry name" value="CMD"/>
    <property type="match status" value="1"/>
</dbReference>
<evidence type="ECO:0000313" key="3">
    <source>
        <dbReference type="Proteomes" id="UP001185927"/>
    </source>
</evidence>
<dbReference type="PANTHER" id="PTHR34846">
    <property type="entry name" value="4-CARBOXYMUCONOLACTONE DECARBOXYLASE FAMILY PROTEIN (AFU_ORTHOLOGUE AFUA_6G11590)"/>
    <property type="match status" value="1"/>
</dbReference>
<gene>
    <name evidence="2" type="ORF">R3Q16_28065</name>
</gene>
<comment type="caution">
    <text evidence="2">The sequence shown here is derived from an EMBL/GenBank/DDBJ whole genome shotgun (WGS) entry which is preliminary data.</text>
</comment>
<dbReference type="PANTHER" id="PTHR34846:SF5">
    <property type="entry name" value="CARBOXYMUCONOLACTONE DECARBOXYLASE-LIKE DOMAIN-CONTAINING PROTEIN"/>
    <property type="match status" value="1"/>
</dbReference>
<feature type="domain" description="Carboxymuconolactone decarboxylase-like" evidence="1">
    <location>
        <begin position="60"/>
        <end position="131"/>
    </location>
</feature>
<keyword evidence="3" id="KW-1185">Reference proteome</keyword>
<dbReference type="Proteomes" id="UP001185927">
    <property type="component" value="Unassembled WGS sequence"/>
</dbReference>
<dbReference type="InterPro" id="IPR003779">
    <property type="entry name" value="CMD-like"/>
</dbReference>
<dbReference type="SUPFAM" id="SSF69118">
    <property type="entry name" value="AhpD-like"/>
    <property type="match status" value="1"/>
</dbReference>
<reference evidence="2 3" key="1">
    <citation type="submission" date="2023-10" db="EMBL/GenBank/DDBJ databases">
        <title>Development of a sustainable strategy for remediation of hydrocarbon-contaminated territories based on the waste exchange concept.</title>
        <authorList>
            <person name="Krivoruchko A."/>
        </authorList>
    </citation>
    <scope>NUCLEOTIDE SEQUENCE [LARGE SCALE GENOMIC DNA]</scope>
    <source>
        <strain evidence="2 3">IEGM 1203</strain>
    </source>
</reference>
<proteinExistence type="predicted"/>
<accession>A0ABU4C2I4</accession>
<dbReference type="EMBL" id="JAWLKB010000019">
    <property type="protein sequence ID" value="MDV6270491.1"/>
    <property type="molecule type" value="Genomic_DNA"/>
</dbReference>
<evidence type="ECO:0000259" key="1">
    <source>
        <dbReference type="Pfam" id="PF02627"/>
    </source>
</evidence>
<organism evidence="2 3">
    <name type="scientific">Rhodococcus globerulus</name>
    <dbReference type="NCBI Taxonomy" id="33008"/>
    <lineage>
        <taxon>Bacteria</taxon>
        <taxon>Bacillati</taxon>
        <taxon>Actinomycetota</taxon>
        <taxon>Actinomycetes</taxon>
        <taxon>Mycobacteriales</taxon>
        <taxon>Nocardiaceae</taxon>
        <taxon>Rhodococcus</taxon>
    </lineage>
</organism>
<protein>
    <submittedName>
        <fullName evidence="2">Carboxymuconolactone decarboxylase family protein</fullName>
    </submittedName>
</protein>
<dbReference type="RefSeq" id="WP_317545005.1">
    <property type="nucleotide sequence ID" value="NZ_JAWLKB010000019.1"/>
</dbReference>